<evidence type="ECO:0008006" key="2">
    <source>
        <dbReference type="Google" id="ProtNLM"/>
    </source>
</evidence>
<dbReference type="RefSeq" id="WP_369190147.1">
    <property type="nucleotide sequence ID" value="NZ_CP163431.1"/>
</dbReference>
<gene>
    <name evidence="1" type="ORF">AB5J58_32715</name>
</gene>
<dbReference type="EMBL" id="CP163431">
    <property type="protein sequence ID" value="XDQ04635.1"/>
    <property type="molecule type" value="Genomic_DNA"/>
</dbReference>
<dbReference type="AlphaFoldDB" id="A0AB39MEC9"/>
<protein>
    <recommendedName>
        <fullName evidence="2">Transposase</fullName>
    </recommendedName>
</protein>
<accession>A0AB39MEC9</accession>
<sequence length="75" mass="8171">MTGPETIGREIIRLEVAEERDGPRMGKNRRGELETRIKALRWALNVLLTGDTTEPPGDALEAFLGPLRASEGGNA</sequence>
<organism evidence="1">
    <name type="scientific">Streptomyces sp. R08</name>
    <dbReference type="NCBI Taxonomy" id="3238624"/>
    <lineage>
        <taxon>Bacteria</taxon>
        <taxon>Bacillati</taxon>
        <taxon>Actinomycetota</taxon>
        <taxon>Actinomycetes</taxon>
        <taxon>Kitasatosporales</taxon>
        <taxon>Streptomycetaceae</taxon>
        <taxon>Streptomyces</taxon>
    </lineage>
</organism>
<proteinExistence type="predicted"/>
<name>A0AB39MEC9_9ACTN</name>
<evidence type="ECO:0000313" key="1">
    <source>
        <dbReference type="EMBL" id="XDQ04635.1"/>
    </source>
</evidence>
<reference evidence="1" key="1">
    <citation type="submission" date="2024-07" db="EMBL/GenBank/DDBJ databases">
        <authorList>
            <person name="Yu S.T."/>
        </authorList>
    </citation>
    <scope>NUCLEOTIDE SEQUENCE</scope>
    <source>
        <strain evidence="1">R08</strain>
    </source>
</reference>